<dbReference type="Pfam" id="PF00226">
    <property type="entry name" value="DnaJ"/>
    <property type="match status" value="1"/>
</dbReference>
<feature type="compositionally biased region" description="Polar residues" evidence="6">
    <location>
        <begin position="275"/>
        <end position="291"/>
    </location>
</feature>
<dbReference type="AlphaFoldDB" id="A0A8E2J3Q2"/>
<keyword evidence="2 8" id="KW-0732">Signal</keyword>
<keyword evidence="1 7" id="KW-0812">Transmembrane</keyword>
<dbReference type="PRINTS" id="PR00625">
    <property type="entry name" value="JDOMAIN"/>
</dbReference>
<feature type="domain" description="J" evidence="9">
    <location>
        <begin position="43"/>
        <end position="108"/>
    </location>
</feature>
<dbReference type="CDD" id="cd06257">
    <property type="entry name" value="DnaJ"/>
    <property type="match status" value="1"/>
</dbReference>
<evidence type="ECO:0000256" key="2">
    <source>
        <dbReference type="ARBA" id="ARBA00022729"/>
    </source>
</evidence>
<feature type="transmembrane region" description="Helical" evidence="7">
    <location>
        <begin position="128"/>
        <end position="147"/>
    </location>
</feature>
<sequence>MRVFFLLACLAALVTAVAAWTKEDHEIFDLVSAIEASEGKGTTFYSWLGVPSTASTSEIAKAYRKKSIQLHPDKNKGLKKAHERFARLGVVSSILRNTEGRKRYDFFYKNGVPKWRGTGYYYSRFRPGLGTVFVFLVVLSSILQYFIQRLNHKRDIERVDWVIQQARSAAWGTRLVPVEGQRKVKVNLGGGPRLDGDGNLVAGRMVEMVVDGDGVYIPDADGNLDLVDKSAAVPPSLARTWFVALVAKFFRKIVRSKPPSSPGAVPSEDNESDDASATASDVPSSGATTAQEEGGARPRGARAAAVMAGGRRRKAPKKRQS</sequence>
<proteinExistence type="predicted"/>
<feature type="region of interest" description="Disordered" evidence="6">
    <location>
        <begin position="256"/>
        <end position="321"/>
    </location>
</feature>
<dbReference type="EMBL" id="KV722347">
    <property type="protein sequence ID" value="OCH94127.1"/>
    <property type="molecule type" value="Genomic_DNA"/>
</dbReference>
<keyword evidence="11" id="KW-1185">Reference proteome</keyword>
<feature type="signal peptide" evidence="8">
    <location>
        <begin position="1"/>
        <end position="19"/>
    </location>
</feature>
<dbReference type="InterPro" id="IPR052606">
    <property type="entry name" value="DnaJ_domain_protein"/>
</dbReference>
<evidence type="ECO:0000256" key="5">
    <source>
        <dbReference type="ARBA" id="ARBA00037847"/>
    </source>
</evidence>
<feature type="compositionally biased region" description="Basic residues" evidence="6">
    <location>
        <begin position="310"/>
        <end position="321"/>
    </location>
</feature>
<dbReference type="SMART" id="SM00271">
    <property type="entry name" value="DnaJ"/>
    <property type="match status" value="1"/>
</dbReference>
<dbReference type="Proteomes" id="UP000250043">
    <property type="component" value="Unassembled WGS sequence"/>
</dbReference>
<evidence type="ECO:0000256" key="1">
    <source>
        <dbReference type="ARBA" id="ARBA00022692"/>
    </source>
</evidence>
<protein>
    <submittedName>
        <fullName evidence="10">DnaJ-domain-containing protein</fullName>
    </submittedName>
</protein>
<gene>
    <name evidence="10" type="ORF">OBBRIDRAFT_789650</name>
</gene>
<name>A0A8E2J3Q2_9APHY</name>
<evidence type="ECO:0000256" key="4">
    <source>
        <dbReference type="ARBA" id="ARBA00023136"/>
    </source>
</evidence>
<feature type="chain" id="PRO_5034329168" evidence="8">
    <location>
        <begin position="20"/>
        <end position="321"/>
    </location>
</feature>
<dbReference type="OrthoDB" id="413400at2759"/>
<dbReference type="PANTHER" id="PTHR44653:SF2">
    <property type="entry name" value="DNAJ HOMOLOG SUBFAMILY C MEMBER 1"/>
    <property type="match status" value="1"/>
</dbReference>
<dbReference type="SUPFAM" id="SSF46565">
    <property type="entry name" value="Chaperone J-domain"/>
    <property type="match status" value="1"/>
</dbReference>
<dbReference type="PROSITE" id="PS50076">
    <property type="entry name" value="DNAJ_2"/>
    <property type="match status" value="1"/>
</dbReference>
<dbReference type="GO" id="GO:0012505">
    <property type="term" value="C:endomembrane system"/>
    <property type="evidence" value="ECO:0007669"/>
    <property type="project" value="UniProtKB-SubCell"/>
</dbReference>
<reference evidence="10 11" key="1">
    <citation type="submission" date="2016-07" db="EMBL/GenBank/DDBJ databases">
        <title>Draft genome of the white-rot fungus Obba rivulosa 3A-2.</title>
        <authorList>
            <consortium name="DOE Joint Genome Institute"/>
            <person name="Miettinen O."/>
            <person name="Riley R."/>
            <person name="Acob R."/>
            <person name="Barry K."/>
            <person name="Cullen D."/>
            <person name="De Vries R."/>
            <person name="Hainaut M."/>
            <person name="Hatakka A."/>
            <person name="Henrissat B."/>
            <person name="Hilden K."/>
            <person name="Kuo R."/>
            <person name="Labutti K."/>
            <person name="Lipzen A."/>
            <person name="Makela M.R."/>
            <person name="Sandor L."/>
            <person name="Spatafora J.W."/>
            <person name="Grigoriev I.V."/>
            <person name="Hibbett D.S."/>
        </authorList>
    </citation>
    <scope>NUCLEOTIDE SEQUENCE [LARGE SCALE GENOMIC DNA]</scope>
    <source>
        <strain evidence="10 11">3A-2</strain>
    </source>
</reference>
<dbReference type="Gene3D" id="1.10.287.110">
    <property type="entry name" value="DnaJ domain"/>
    <property type="match status" value="1"/>
</dbReference>
<dbReference type="InterPro" id="IPR001623">
    <property type="entry name" value="DnaJ_domain"/>
</dbReference>
<organism evidence="10 11">
    <name type="scientific">Obba rivulosa</name>
    <dbReference type="NCBI Taxonomy" id="1052685"/>
    <lineage>
        <taxon>Eukaryota</taxon>
        <taxon>Fungi</taxon>
        <taxon>Dikarya</taxon>
        <taxon>Basidiomycota</taxon>
        <taxon>Agaricomycotina</taxon>
        <taxon>Agaricomycetes</taxon>
        <taxon>Polyporales</taxon>
        <taxon>Gelatoporiaceae</taxon>
        <taxon>Obba</taxon>
    </lineage>
</organism>
<keyword evidence="3 7" id="KW-1133">Transmembrane helix</keyword>
<evidence type="ECO:0000256" key="7">
    <source>
        <dbReference type="SAM" id="Phobius"/>
    </source>
</evidence>
<evidence type="ECO:0000256" key="8">
    <source>
        <dbReference type="SAM" id="SignalP"/>
    </source>
</evidence>
<keyword evidence="4 7" id="KW-0472">Membrane</keyword>
<dbReference type="InterPro" id="IPR036869">
    <property type="entry name" value="J_dom_sf"/>
</dbReference>
<dbReference type="PANTHER" id="PTHR44653">
    <property type="entry name" value="DNAJ HOMOLOG SUBFAMILY C MEMBER 1"/>
    <property type="match status" value="1"/>
</dbReference>
<evidence type="ECO:0000313" key="10">
    <source>
        <dbReference type="EMBL" id="OCH94127.1"/>
    </source>
</evidence>
<comment type="subcellular location">
    <subcellularLocation>
        <location evidence="5">Endomembrane system</location>
        <topology evidence="5">Single-pass membrane protein</topology>
    </subcellularLocation>
</comment>
<evidence type="ECO:0000256" key="3">
    <source>
        <dbReference type="ARBA" id="ARBA00022989"/>
    </source>
</evidence>
<evidence type="ECO:0000259" key="9">
    <source>
        <dbReference type="PROSITE" id="PS50076"/>
    </source>
</evidence>
<evidence type="ECO:0000256" key="6">
    <source>
        <dbReference type="SAM" id="MobiDB-lite"/>
    </source>
</evidence>
<accession>A0A8E2J3Q2</accession>
<evidence type="ECO:0000313" key="11">
    <source>
        <dbReference type="Proteomes" id="UP000250043"/>
    </source>
</evidence>